<accession>A0A9P1CI91</accession>
<keyword evidence="1" id="KW-0812">Transmembrane</keyword>
<dbReference type="PANTHER" id="PTHR43394">
    <property type="entry name" value="ATP-DEPENDENT PERMEASE MDL1, MITOCHONDRIAL"/>
    <property type="match status" value="1"/>
</dbReference>
<reference evidence="4" key="1">
    <citation type="submission" date="2022-10" db="EMBL/GenBank/DDBJ databases">
        <authorList>
            <person name="Chen Y."/>
            <person name="Dougan E. K."/>
            <person name="Chan C."/>
            <person name="Rhodes N."/>
            <person name="Thang M."/>
        </authorList>
    </citation>
    <scope>NUCLEOTIDE SEQUENCE</scope>
</reference>
<feature type="transmembrane region" description="Helical" evidence="1">
    <location>
        <begin position="640"/>
        <end position="657"/>
    </location>
</feature>
<dbReference type="GO" id="GO:0005524">
    <property type="term" value="F:ATP binding"/>
    <property type="evidence" value="ECO:0007669"/>
    <property type="project" value="InterPro"/>
</dbReference>
<evidence type="ECO:0000313" key="4">
    <source>
        <dbReference type="EMBL" id="CAI3991891.1"/>
    </source>
</evidence>
<proteinExistence type="predicted"/>
<dbReference type="PANTHER" id="PTHR43394:SF1">
    <property type="entry name" value="ATP-BINDING CASSETTE SUB-FAMILY B MEMBER 10, MITOCHONDRIAL"/>
    <property type="match status" value="1"/>
</dbReference>
<organism evidence="4">
    <name type="scientific">Cladocopium goreaui</name>
    <dbReference type="NCBI Taxonomy" id="2562237"/>
    <lineage>
        <taxon>Eukaryota</taxon>
        <taxon>Sar</taxon>
        <taxon>Alveolata</taxon>
        <taxon>Dinophyceae</taxon>
        <taxon>Suessiales</taxon>
        <taxon>Symbiodiniaceae</taxon>
        <taxon>Cladocopium</taxon>
    </lineage>
</organism>
<feature type="chain" id="PRO_5043270503" evidence="2">
    <location>
        <begin position="20"/>
        <end position="1357"/>
    </location>
</feature>
<dbReference type="InterPro" id="IPR027417">
    <property type="entry name" value="P-loop_NTPase"/>
</dbReference>
<feature type="transmembrane region" description="Helical" evidence="1">
    <location>
        <begin position="763"/>
        <end position="782"/>
    </location>
</feature>
<evidence type="ECO:0000313" key="6">
    <source>
        <dbReference type="EMBL" id="CAL4779203.1"/>
    </source>
</evidence>
<dbReference type="Gene3D" id="3.40.50.300">
    <property type="entry name" value="P-loop containing nucleotide triphosphate hydrolases"/>
    <property type="match status" value="1"/>
</dbReference>
<feature type="transmembrane region" description="Helical" evidence="1">
    <location>
        <begin position="264"/>
        <end position="282"/>
    </location>
</feature>
<dbReference type="Pfam" id="PF00005">
    <property type="entry name" value="ABC_tran"/>
    <property type="match status" value="1"/>
</dbReference>
<dbReference type="OrthoDB" id="420849at2759"/>
<dbReference type="EMBL" id="CAMXCT030001646">
    <property type="protein sequence ID" value="CAL4779203.1"/>
    <property type="molecule type" value="Genomic_DNA"/>
</dbReference>
<gene>
    <name evidence="4" type="ORF">C1SCF055_LOCUS18758</name>
</gene>
<feature type="transmembrane region" description="Helical" evidence="1">
    <location>
        <begin position="904"/>
        <end position="924"/>
    </location>
</feature>
<evidence type="ECO:0000313" key="5">
    <source>
        <dbReference type="EMBL" id="CAL1145266.1"/>
    </source>
</evidence>
<dbReference type="SUPFAM" id="SSF52540">
    <property type="entry name" value="P-loop containing nucleoside triphosphate hydrolases"/>
    <property type="match status" value="1"/>
</dbReference>
<feature type="transmembrane region" description="Helical" evidence="1">
    <location>
        <begin position="289"/>
        <end position="310"/>
    </location>
</feature>
<feature type="transmembrane region" description="Helical" evidence="1">
    <location>
        <begin position="712"/>
        <end position="733"/>
    </location>
</feature>
<dbReference type="Proteomes" id="UP001152797">
    <property type="component" value="Unassembled WGS sequence"/>
</dbReference>
<evidence type="ECO:0000256" key="1">
    <source>
        <dbReference type="SAM" id="Phobius"/>
    </source>
</evidence>
<reference evidence="5" key="2">
    <citation type="submission" date="2024-04" db="EMBL/GenBank/DDBJ databases">
        <authorList>
            <person name="Chen Y."/>
            <person name="Shah S."/>
            <person name="Dougan E. K."/>
            <person name="Thang M."/>
            <person name="Chan C."/>
        </authorList>
    </citation>
    <scope>NUCLEOTIDE SEQUENCE [LARGE SCALE GENOMIC DNA]</scope>
</reference>
<dbReference type="GO" id="GO:0015421">
    <property type="term" value="F:ABC-type oligopeptide transporter activity"/>
    <property type="evidence" value="ECO:0007669"/>
    <property type="project" value="TreeGrafter"/>
</dbReference>
<evidence type="ECO:0000259" key="3">
    <source>
        <dbReference type="Pfam" id="PF00005"/>
    </source>
</evidence>
<feature type="transmembrane region" description="Helical" evidence="1">
    <location>
        <begin position="663"/>
        <end position="683"/>
    </location>
</feature>
<keyword evidence="1" id="KW-1133">Transmembrane helix</keyword>
<keyword evidence="7" id="KW-1185">Reference proteome</keyword>
<dbReference type="InterPro" id="IPR003439">
    <property type="entry name" value="ABC_transporter-like_ATP-bd"/>
</dbReference>
<feature type="transmembrane region" description="Helical" evidence="1">
    <location>
        <begin position="238"/>
        <end position="258"/>
    </location>
</feature>
<evidence type="ECO:0000256" key="2">
    <source>
        <dbReference type="SAM" id="SignalP"/>
    </source>
</evidence>
<dbReference type="InterPro" id="IPR039421">
    <property type="entry name" value="Type_1_exporter"/>
</dbReference>
<comment type="caution">
    <text evidence="4">The sequence shown here is derived from an EMBL/GenBank/DDBJ whole genome shotgun (WGS) entry which is preliminary data.</text>
</comment>
<dbReference type="EMBL" id="CAMXCT010001646">
    <property type="protein sequence ID" value="CAI3991891.1"/>
    <property type="molecule type" value="Genomic_DNA"/>
</dbReference>
<sequence>MASLLVSFLFLFSLDTHLTRIPCCVAVLLTDFPDSEYDFSRSLADVSKAIFDDDDEGFVSFQSGGPYQNSDDSGGSRHRSKGFLAALLILNLYFDSSVALWQNVYKDAQLSRDGPNCKAVHDWVFENREGFAARANKTFHAAPGCPASIVEGLKKPQQASLLFRRLSVSEEVMREDRLCSWQAVVSLPTARLKCKPQGFTKGCALSFQATCGLILYYCYNYWVGGLELVKECFNLGRLLKFSAVGMMFGCGAVFSFLAQDALSPGSYALYAQSGVVVVPIIWRLMFRKPLAVVTWIHIGVIAIGIVAYRVSEIDLDHLFDGIGLLWVLLKVLMAGLGSVIAELLLKQDTSLPFTVHLGSPRIKGMDCRSSGKSFLILDWSQPDVRQRDFFSHQLLAYFVEDNAGTWFAIWQRKHFANEEIPAECIQCRSRNRNHVVDTFVHGSLQQSTKTTAKSLYNREAPRALERPEERDNGRRLPCRDPELDLPLDCWRLLSFFSRFSAALFGAGILLIDVCLEEEAGAIFSLCFSTSSALFWARKAKDSLLSLLLCLVLLVHARLHSRPFLPYKAVDKLHGLRAHGLPNAIIRVPVPCKPGVALPAAFLRWSIPPNEPMVATQLLATFVGAIALIDRHLREAGQLQHFELSVFGFIFSYVLMLSHHGRRMSVISAFAAALAGACSVMLVVRFDMQVQSLRFVSGLCTAWVGMKLFKRRVLGAAGAAIGFFCGIFILPLAMEQLFPVEEFQAAFELIEEFLPSLRKDALELMVITIQTQVALGYLGVAFIQSAQVRKNLLLTVDRRHETPTSAAHFARHAISFMALVAIPYMLERTLMENVGHYTFAIFANKVERSLRIQNLFPTGETHQLCLLSAVTSTNLTVDTYADQINSVVASTFDIVKREIFSLPKLAFLPGILISNPLLVLLLLHANIGLDFARAKVIGYLNGRIEILRRNIQDLGSRRSEVEQHDTNSAEALLRVGATHIAEAQWRKITLQLQEMTLRYQVLNLFRGFIDHLYKLDIVVPGIECAMAYLLQFQAITAADIWVFTRVVEDAMLFVLVRWREQSKLENLKSNVGRLRALSENLAAYANRTRHTCNVMKYEGTRLQEKRKDLGDLGVRLHNFTYRRGHVRVRFKDIVLRAGKVYAITGANGCGKSTFFALLASCGHFSAALPPGMSEVGKDWEDGSLPLLDDSGVMRGIALPSDDIVEISQQMYCPLYIEPMTWLQRHVAERETSPQIPQLLSELDFAKESSGGLRDFHSVETNWYGKLSGGQRSKAELISQVFLRHRCPDILLIDEALAPLDADSKILVQRKLKSFCNESVVSYLVGWEDLDPGSSAGQLKLTGGIVQKLKRHSRTVELT</sequence>
<feature type="transmembrane region" description="Helical" evidence="1">
    <location>
        <begin position="322"/>
        <end position="345"/>
    </location>
</feature>
<evidence type="ECO:0000313" key="7">
    <source>
        <dbReference type="Proteomes" id="UP001152797"/>
    </source>
</evidence>
<keyword evidence="2" id="KW-0732">Signal</keyword>
<keyword evidence="1" id="KW-0472">Membrane</keyword>
<feature type="signal peptide" evidence="2">
    <location>
        <begin position="1"/>
        <end position="19"/>
    </location>
</feature>
<dbReference type="GO" id="GO:0016887">
    <property type="term" value="F:ATP hydrolysis activity"/>
    <property type="evidence" value="ECO:0007669"/>
    <property type="project" value="InterPro"/>
</dbReference>
<protein>
    <submittedName>
        <fullName evidence="6">Multidrug resistance protein pgp-1 (P-glycoprotein A) (P-glycoprotein-related protein 1)</fullName>
    </submittedName>
</protein>
<feature type="transmembrane region" description="Helical" evidence="1">
    <location>
        <begin position="611"/>
        <end position="628"/>
    </location>
</feature>
<dbReference type="EMBL" id="CAMXCT020001646">
    <property type="protein sequence ID" value="CAL1145266.1"/>
    <property type="molecule type" value="Genomic_DNA"/>
</dbReference>
<name>A0A9P1CI91_9DINO</name>
<feature type="transmembrane region" description="Helical" evidence="1">
    <location>
        <begin position="543"/>
        <end position="560"/>
    </location>
</feature>
<feature type="domain" description="ABC transporter" evidence="3">
    <location>
        <begin position="1134"/>
        <end position="1295"/>
    </location>
</feature>